<name>A0A8S9KX29_BRACR</name>
<dbReference type="EMBL" id="QGKW02000717">
    <property type="protein sequence ID" value="KAF2599644.1"/>
    <property type="molecule type" value="Genomic_DNA"/>
</dbReference>
<protein>
    <submittedName>
        <fullName evidence="1">Uncharacterized protein</fullName>
    </submittedName>
</protein>
<comment type="caution">
    <text evidence="1">The sequence shown here is derived from an EMBL/GenBank/DDBJ whole genome shotgun (WGS) entry which is preliminary data.</text>
</comment>
<sequence length="175" mass="19358">MKKGGGFYRFIAAGLVSGEWRLLQLCVRRLQFPGGEGGLCLASPAFGSLDLSVPYRREGYVFERVMSAWTTVSGMAVQTRPTMMLQDAPGYESSRGLNWTKFISFDESVAGAGSSFSVESEFVNFFWWLEKAPLVQTEDASTRSIIDPQTTVTGAPKVIGEDLTPNRLLCYLSRF</sequence>
<accession>A0A8S9KX29</accession>
<proteinExistence type="predicted"/>
<evidence type="ECO:0000313" key="2">
    <source>
        <dbReference type="Proteomes" id="UP000712281"/>
    </source>
</evidence>
<dbReference type="AlphaFoldDB" id="A0A8S9KX29"/>
<gene>
    <name evidence="1" type="ORF">F2Q68_00008111</name>
</gene>
<organism evidence="1 2">
    <name type="scientific">Brassica cretica</name>
    <name type="common">Mustard</name>
    <dbReference type="NCBI Taxonomy" id="69181"/>
    <lineage>
        <taxon>Eukaryota</taxon>
        <taxon>Viridiplantae</taxon>
        <taxon>Streptophyta</taxon>
        <taxon>Embryophyta</taxon>
        <taxon>Tracheophyta</taxon>
        <taxon>Spermatophyta</taxon>
        <taxon>Magnoliopsida</taxon>
        <taxon>eudicotyledons</taxon>
        <taxon>Gunneridae</taxon>
        <taxon>Pentapetalae</taxon>
        <taxon>rosids</taxon>
        <taxon>malvids</taxon>
        <taxon>Brassicales</taxon>
        <taxon>Brassicaceae</taxon>
        <taxon>Brassiceae</taxon>
        <taxon>Brassica</taxon>
    </lineage>
</organism>
<evidence type="ECO:0000313" key="1">
    <source>
        <dbReference type="EMBL" id="KAF2599644.1"/>
    </source>
</evidence>
<reference evidence="1" key="1">
    <citation type="submission" date="2019-12" db="EMBL/GenBank/DDBJ databases">
        <title>Genome sequencing and annotation of Brassica cretica.</title>
        <authorList>
            <person name="Studholme D.J."/>
            <person name="Sarris P.F."/>
        </authorList>
    </citation>
    <scope>NUCLEOTIDE SEQUENCE</scope>
    <source>
        <strain evidence="1">PFS-001/15</strain>
        <tissue evidence="1">Leaf</tissue>
    </source>
</reference>
<dbReference type="Proteomes" id="UP000712281">
    <property type="component" value="Unassembled WGS sequence"/>
</dbReference>